<dbReference type="GeneID" id="130494612"/>
<dbReference type="KEGG" id="rsz:130494612"/>
<evidence type="ECO:0000313" key="2">
    <source>
        <dbReference type="RefSeq" id="XP_056855505.1"/>
    </source>
</evidence>
<evidence type="ECO:0000313" key="1">
    <source>
        <dbReference type="Proteomes" id="UP000504610"/>
    </source>
</evidence>
<organism evidence="1 2">
    <name type="scientific">Raphanus sativus</name>
    <name type="common">Radish</name>
    <name type="synonym">Raphanus raphanistrum var. sativus</name>
    <dbReference type="NCBI Taxonomy" id="3726"/>
    <lineage>
        <taxon>Eukaryota</taxon>
        <taxon>Viridiplantae</taxon>
        <taxon>Streptophyta</taxon>
        <taxon>Embryophyta</taxon>
        <taxon>Tracheophyta</taxon>
        <taxon>Spermatophyta</taxon>
        <taxon>Magnoliopsida</taxon>
        <taxon>eudicotyledons</taxon>
        <taxon>Gunneridae</taxon>
        <taxon>Pentapetalae</taxon>
        <taxon>rosids</taxon>
        <taxon>malvids</taxon>
        <taxon>Brassicales</taxon>
        <taxon>Brassicaceae</taxon>
        <taxon>Brassiceae</taxon>
        <taxon>Raphanus</taxon>
    </lineage>
</organism>
<gene>
    <name evidence="2" type="primary">LOC130494612</name>
</gene>
<dbReference type="Proteomes" id="UP000504610">
    <property type="component" value="Unplaced"/>
</dbReference>
<sequence length="122" mass="13267">MVLALSVRLLLFFTIIASFLAIPTTFVSSALHLDELNVLEKIATTLGIKGLNLSYGDPCSSRTLNIMQGPTSNSENINNTIGCNCSIYNNMTCHITSISLKALSLSGKLPRELANLRYLQSM</sequence>
<dbReference type="RefSeq" id="XP_056855505.1">
    <property type="nucleotide sequence ID" value="XM_056999525.1"/>
</dbReference>
<proteinExistence type="predicted"/>
<accession>A0A9W3CV53</accession>
<protein>
    <submittedName>
        <fullName evidence="2">Probable LRR receptor-like serine/threonine-protein kinase At1g29720</fullName>
    </submittedName>
</protein>
<dbReference type="AlphaFoldDB" id="A0A9W3CV53"/>
<dbReference type="OrthoDB" id="1897577at2759"/>
<reference evidence="2" key="1">
    <citation type="submission" date="2025-08" db="UniProtKB">
        <authorList>
            <consortium name="RefSeq"/>
        </authorList>
    </citation>
    <scope>IDENTIFICATION</scope>
    <source>
        <tissue evidence="2">Leaf</tissue>
    </source>
</reference>
<keyword evidence="1" id="KW-1185">Reference proteome</keyword>
<name>A0A9W3CV53_RAPSA</name>